<evidence type="ECO:0000313" key="1">
    <source>
        <dbReference type="EMBL" id="MCV9930348.1"/>
    </source>
</evidence>
<accession>A0A9X2YX79</accession>
<comment type="caution">
    <text evidence="1">The sequence shown here is derived from an EMBL/GenBank/DDBJ whole genome shotgun (WGS) entry which is preliminary data.</text>
</comment>
<dbReference type="EMBL" id="JAOZEW010000033">
    <property type="protein sequence ID" value="MCV9930348.1"/>
    <property type="molecule type" value="Genomic_DNA"/>
</dbReference>
<dbReference type="Proteomes" id="UP001151079">
    <property type="component" value="Unassembled WGS sequence"/>
</dbReference>
<name>A0A9X2YX79_9FLAO</name>
<reference evidence="1" key="1">
    <citation type="submission" date="2022-10" db="EMBL/GenBank/DDBJ databases">
        <title>Two novel species of Flavobacterium.</title>
        <authorList>
            <person name="Liu Q."/>
            <person name="Xin Y.-H."/>
        </authorList>
    </citation>
    <scope>NUCLEOTIDE SEQUENCE</scope>
    <source>
        <strain evidence="1">LS1R49</strain>
    </source>
</reference>
<evidence type="ECO:0000313" key="2">
    <source>
        <dbReference type="Proteomes" id="UP001151079"/>
    </source>
</evidence>
<gene>
    <name evidence="1" type="ORF">OIU83_22000</name>
</gene>
<proteinExistence type="predicted"/>
<protein>
    <recommendedName>
        <fullName evidence="3">Bacteriocin-type signal sequence-containing protein</fullName>
    </recommendedName>
</protein>
<dbReference type="AlphaFoldDB" id="A0A9X2YX79"/>
<keyword evidence="2" id="KW-1185">Reference proteome</keyword>
<evidence type="ECO:0008006" key="3">
    <source>
        <dbReference type="Google" id="ProtNLM"/>
    </source>
</evidence>
<dbReference type="RefSeq" id="WP_264208423.1">
    <property type="nucleotide sequence ID" value="NZ_JAOZEW010000033.1"/>
</dbReference>
<organism evidence="1 2">
    <name type="scientific">Flavobacterium shii</name>
    <dbReference type="NCBI Taxonomy" id="2987687"/>
    <lineage>
        <taxon>Bacteria</taxon>
        <taxon>Pseudomonadati</taxon>
        <taxon>Bacteroidota</taxon>
        <taxon>Flavobacteriia</taxon>
        <taxon>Flavobacteriales</taxon>
        <taxon>Flavobacteriaceae</taxon>
        <taxon>Flavobacterium</taxon>
    </lineage>
</organism>
<sequence>MKTQKISLANIQGKLSRKEMKTVMAGSTGCPSGYFPCYCNGALLGCAQSIGSCYNAC</sequence>